<dbReference type="AlphaFoldDB" id="A0AAD4IUY7"/>
<sequence>MAIRSSTVISTPVPTLAHHYSNKRTPNSILVKMCANNHVPVGIRIKSYDHNKIKVFEDKSNGIVGYKDENGEIICEGYDEGPRFSQQISRFTCNSSGDAEIIDLLQRCWLHASDETEFKTAEAELAGKKDY</sequence>
<keyword evidence="1" id="KW-0808">Transferase</keyword>
<dbReference type="Proteomes" id="UP001190926">
    <property type="component" value="Unassembled WGS sequence"/>
</dbReference>
<keyword evidence="1" id="KW-0032">Aminotransferase</keyword>
<dbReference type="GO" id="GO:0008483">
    <property type="term" value="F:transaminase activity"/>
    <property type="evidence" value="ECO:0007669"/>
    <property type="project" value="UniProtKB-KW"/>
</dbReference>
<keyword evidence="2" id="KW-1185">Reference proteome</keyword>
<dbReference type="PANTHER" id="PTHR34206:SF1">
    <property type="entry name" value="OS10G0390701 PROTEIN"/>
    <property type="match status" value="1"/>
</dbReference>
<dbReference type="PANTHER" id="PTHR34206">
    <property type="entry name" value="OS06G0193300 PROTEIN"/>
    <property type="match status" value="1"/>
</dbReference>
<evidence type="ECO:0000313" key="2">
    <source>
        <dbReference type="Proteomes" id="UP001190926"/>
    </source>
</evidence>
<protein>
    <submittedName>
        <fullName evidence="1">LL-diaminopimelate aminotransferase</fullName>
    </submittedName>
</protein>
<name>A0AAD4IUY7_PERFH</name>
<accession>A0AAD4IUY7</accession>
<evidence type="ECO:0000313" key="1">
    <source>
        <dbReference type="EMBL" id="KAH6821842.1"/>
    </source>
</evidence>
<reference evidence="1 2" key="1">
    <citation type="journal article" date="2021" name="Nat. Commun.">
        <title>Incipient diploidization of the medicinal plant Perilla within 10,000 years.</title>
        <authorList>
            <person name="Zhang Y."/>
            <person name="Shen Q."/>
            <person name="Leng L."/>
            <person name="Zhang D."/>
            <person name="Chen S."/>
            <person name="Shi Y."/>
            <person name="Ning Z."/>
            <person name="Chen S."/>
        </authorList>
    </citation>
    <scope>NUCLEOTIDE SEQUENCE [LARGE SCALE GENOMIC DNA]</scope>
    <source>
        <strain evidence="2">cv. PC099</strain>
    </source>
</reference>
<gene>
    <name evidence="1" type="ORF">C2S53_008447</name>
</gene>
<comment type="caution">
    <text evidence="1">The sequence shown here is derived from an EMBL/GenBank/DDBJ whole genome shotgun (WGS) entry which is preliminary data.</text>
</comment>
<proteinExistence type="predicted"/>
<organism evidence="1 2">
    <name type="scientific">Perilla frutescens var. hirtella</name>
    <name type="common">Perilla citriodora</name>
    <name type="synonym">Perilla setoyensis</name>
    <dbReference type="NCBI Taxonomy" id="608512"/>
    <lineage>
        <taxon>Eukaryota</taxon>
        <taxon>Viridiplantae</taxon>
        <taxon>Streptophyta</taxon>
        <taxon>Embryophyta</taxon>
        <taxon>Tracheophyta</taxon>
        <taxon>Spermatophyta</taxon>
        <taxon>Magnoliopsida</taxon>
        <taxon>eudicotyledons</taxon>
        <taxon>Gunneridae</taxon>
        <taxon>Pentapetalae</taxon>
        <taxon>asterids</taxon>
        <taxon>lamiids</taxon>
        <taxon>Lamiales</taxon>
        <taxon>Lamiaceae</taxon>
        <taxon>Nepetoideae</taxon>
        <taxon>Elsholtzieae</taxon>
        <taxon>Perilla</taxon>
    </lineage>
</organism>
<dbReference type="EMBL" id="SDAM02001843">
    <property type="protein sequence ID" value="KAH6821842.1"/>
    <property type="molecule type" value="Genomic_DNA"/>
</dbReference>